<dbReference type="RefSeq" id="WP_139600613.1">
    <property type="nucleotide sequence ID" value="NZ_VDCQ01000003.1"/>
</dbReference>
<dbReference type="AlphaFoldDB" id="A0A5C4TGV5"/>
<proteinExistence type="predicted"/>
<name>A0A5C4TGV5_9BACL</name>
<sequence length="118" mass="13520">MMRQTLLIKHAVGGMVYVDTRVDPVPYSVSPSGEGWQFDVELPPGEPASHLLRHKTELNVFIFQEYEQAPTLKTWYYVKDGPVDYDAELGLLRIYAGSRIEYIPDDYSTCDKCADWSK</sequence>
<dbReference type="OrthoDB" id="2878419at2"/>
<evidence type="ECO:0000313" key="1">
    <source>
        <dbReference type="EMBL" id="TNJ67710.1"/>
    </source>
</evidence>
<reference evidence="1 2" key="1">
    <citation type="submission" date="2019-05" db="EMBL/GenBank/DDBJ databases">
        <title>We sequenced the genome of Paenibacillus hemerocallicola KCTC 33185 for further insight into its adaptation and study the phylogeny of Paenibacillus.</title>
        <authorList>
            <person name="Narsing Rao M.P."/>
        </authorList>
    </citation>
    <scope>NUCLEOTIDE SEQUENCE [LARGE SCALE GENOMIC DNA]</scope>
    <source>
        <strain evidence="1 2">KCTC 33185</strain>
    </source>
</reference>
<keyword evidence="2" id="KW-1185">Reference proteome</keyword>
<protein>
    <submittedName>
        <fullName evidence="1">Uncharacterized protein</fullName>
    </submittedName>
</protein>
<evidence type="ECO:0000313" key="2">
    <source>
        <dbReference type="Proteomes" id="UP000307943"/>
    </source>
</evidence>
<comment type="caution">
    <text evidence="1">The sequence shown here is derived from an EMBL/GenBank/DDBJ whole genome shotgun (WGS) entry which is preliminary data.</text>
</comment>
<organism evidence="1 2">
    <name type="scientific">Paenibacillus hemerocallicola</name>
    <dbReference type="NCBI Taxonomy" id="1172614"/>
    <lineage>
        <taxon>Bacteria</taxon>
        <taxon>Bacillati</taxon>
        <taxon>Bacillota</taxon>
        <taxon>Bacilli</taxon>
        <taxon>Bacillales</taxon>
        <taxon>Paenibacillaceae</taxon>
        <taxon>Paenibacillus</taxon>
    </lineage>
</organism>
<dbReference type="Proteomes" id="UP000307943">
    <property type="component" value="Unassembled WGS sequence"/>
</dbReference>
<dbReference type="EMBL" id="VDCQ01000003">
    <property type="protein sequence ID" value="TNJ67710.1"/>
    <property type="molecule type" value="Genomic_DNA"/>
</dbReference>
<accession>A0A5C4TGV5</accession>
<gene>
    <name evidence="1" type="ORF">FE784_02825</name>
</gene>